<feature type="compositionally biased region" description="Basic and acidic residues" evidence="12">
    <location>
        <begin position="403"/>
        <end position="413"/>
    </location>
</feature>
<evidence type="ECO:0000256" key="11">
    <source>
        <dbReference type="PROSITE-ProRule" id="PRU00221"/>
    </source>
</evidence>
<evidence type="ECO:0000313" key="13">
    <source>
        <dbReference type="EMBL" id="KIW99839.1"/>
    </source>
</evidence>
<dbReference type="Proteomes" id="UP000053617">
    <property type="component" value="Unassembled WGS sequence"/>
</dbReference>
<dbReference type="InterPro" id="IPR020472">
    <property type="entry name" value="WD40_PAC1"/>
</dbReference>
<feature type="repeat" description="WD" evidence="11">
    <location>
        <begin position="321"/>
        <end position="354"/>
    </location>
</feature>
<evidence type="ECO:0000313" key="14">
    <source>
        <dbReference type="Proteomes" id="UP000053617"/>
    </source>
</evidence>
<evidence type="ECO:0000256" key="5">
    <source>
        <dbReference type="ARBA" id="ARBA00023054"/>
    </source>
</evidence>
<dbReference type="PROSITE" id="PS50294">
    <property type="entry name" value="WD_REPEATS_REGION"/>
    <property type="match status" value="4"/>
</dbReference>
<keyword evidence="5" id="KW-0175">Coiled coil</keyword>
<comment type="function">
    <text evidence="10">Involved in mitochondrial fission. Acts as an adapter protein required to form mitochondrial fission complexes. Formation of these complexes is required to promote constriction and fission of the mitochondrial compartment at a late step in mitochondrial division.</text>
</comment>
<feature type="compositionally biased region" description="Basic residues" evidence="12">
    <location>
        <begin position="142"/>
        <end position="154"/>
    </location>
</feature>
<evidence type="ECO:0000256" key="12">
    <source>
        <dbReference type="SAM" id="MobiDB-lite"/>
    </source>
</evidence>
<gene>
    <name evidence="13" type="ORF">Z518_10767</name>
</gene>
<keyword evidence="7" id="KW-0472">Membrane</keyword>
<keyword evidence="4" id="KW-1000">Mitochondrion outer membrane</keyword>
<keyword evidence="14" id="KW-1185">Reference proteome</keyword>
<evidence type="ECO:0000256" key="6">
    <source>
        <dbReference type="ARBA" id="ARBA00023128"/>
    </source>
</evidence>
<dbReference type="PRINTS" id="PR00320">
    <property type="entry name" value="GPROTEINBRPT"/>
</dbReference>
<dbReference type="InterPro" id="IPR001680">
    <property type="entry name" value="WD40_rpt"/>
</dbReference>
<dbReference type="CDD" id="cd22881">
    <property type="entry name" value="Mdv1_N"/>
    <property type="match status" value="1"/>
</dbReference>
<name>A0A0D2ISV7_9EURO</name>
<dbReference type="GO" id="GO:0000266">
    <property type="term" value="P:mitochondrial fission"/>
    <property type="evidence" value="ECO:0007669"/>
    <property type="project" value="TreeGrafter"/>
</dbReference>
<dbReference type="Gene3D" id="6.10.280.220">
    <property type="match status" value="1"/>
</dbReference>
<feature type="repeat" description="WD" evidence="11">
    <location>
        <begin position="363"/>
        <end position="395"/>
    </location>
</feature>
<evidence type="ECO:0000256" key="8">
    <source>
        <dbReference type="ARBA" id="ARBA00038415"/>
    </source>
</evidence>
<proteinExistence type="inferred from homology"/>
<keyword evidence="6" id="KW-0496">Mitochondrion</keyword>
<feature type="repeat" description="WD" evidence="11">
    <location>
        <begin position="555"/>
        <end position="594"/>
    </location>
</feature>
<evidence type="ECO:0000256" key="2">
    <source>
        <dbReference type="ARBA" id="ARBA00022574"/>
    </source>
</evidence>
<dbReference type="OrthoDB" id="496at2759"/>
<dbReference type="SUPFAM" id="SSF50978">
    <property type="entry name" value="WD40 repeat-like"/>
    <property type="match status" value="1"/>
</dbReference>
<dbReference type="VEuPathDB" id="FungiDB:Z518_10767"/>
<dbReference type="GO" id="GO:0016559">
    <property type="term" value="P:peroxisome fission"/>
    <property type="evidence" value="ECO:0007669"/>
    <property type="project" value="TreeGrafter"/>
</dbReference>
<comment type="similarity">
    <text evidence="8">Belongs to the WD repeat MDV1/CAF4 family.</text>
</comment>
<evidence type="ECO:0000256" key="10">
    <source>
        <dbReference type="ARBA" id="ARBA00043913"/>
    </source>
</evidence>
<keyword evidence="2 11" id="KW-0853">WD repeat</keyword>
<dbReference type="Pfam" id="PF00400">
    <property type="entry name" value="WD40"/>
    <property type="match status" value="4"/>
</dbReference>
<feature type="repeat" description="WD" evidence="11">
    <location>
        <begin position="448"/>
        <end position="487"/>
    </location>
</feature>
<feature type="region of interest" description="Disordered" evidence="12">
    <location>
        <begin position="251"/>
        <end position="270"/>
    </location>
</feature>
<sequence length="677" mass="74851">MAGSRSSSRNASRTRRMSGDGDGDESVLGAVLDTRQLEAFGRKVTATASHLMGDNTSTHYPNAMNSISRQMRRPALQRGVFSFSQQAPSEMVRAKLSTSEIAHRALTHISDEQLQNIPEDDNTYSLFQGFQASLPEGESEHRKGHRRRPSKQHRLLGAGDVEEDGPPTIQDLKKKRNTVNHKLEMMAIRKNMCTTEIHEIDHKMANLQSVRRIVLDRLANLENDEAEVEHELLELDNRIEEMQDELDDQGAIDQSTSTLNPPRVATPESEAMDASFMSQSIYDKLPSSASPKSKRRPKYAKRKSIPVLHEHLEPGSHIKTLPAHTDSITALDFDQPFGTMISAALDDTVRVWDLHLGRCMGFLEGHTASVRCLQIEDNIVATGSLDATIRLWDLSRANYEPYENKITENGDSDKADDEDDGLGFGNENEDAPPPPPPDAMEECPLFALEAHVDEITALHLRGDTLVSGSADKTLRQWDLVKGRCVQTLDVLWAAAQASSTMGSTDTQWRPTGRSADLNADFVGALQCFDAALACGTADGMVRLWDLRSGQVHRSLIGHTGPVTCLQFDDTHLVTGSADRSVRIWDLRTGTIFDAYAYDSPITSMMFDSRHIVCAAGEDVVKIYDKVDGRHWDCGAGAATSVEDRMAGAKTSVVERVRLKDGYLTEGRRDGEVGIWTC</sequence>
<dbReference type="GO" id="GO:0005741">
    <property type="term" value="C:mitochondrial outer membrane"/>
    <property type="evidence" value="ECO:0007669"/>
    <property type="project" value="UniProtKB-SubCell"/>
</dbReference>
<feature type="region of interest" description="Disordered" evidence="12">
    <location>
        <begin position="1"/>
        <end position="27"/>
    </location>
</feature>
<dbReference type="InterPro" id="IPR019775">
    <property type="entry name" value="WD40_repeat_CS"/>
</dbReference>
<dbReference type="CDD" id="cd00200">
    <property type="entry name" value="WD40"/>
    <property type="match status" value="1"/>
</dbReference>
<dbReference type="PANTHER" id="PTHR19855">
    <property type="entry name" value="WD40 REPEAT PROTEIN 12, 37"/>
    <property type="match status" value="1"/>
</dbReference>
<organism evidence="13 14">
    <name type="scientific">Rhinocladiella mackenziei CBS 650.93</name>
    <dbReference type="NCBI Taxonomy" id="1442369"/>
    <lineage>
        <taxon>Eukaryota</taxon>
        <taxon>Fungi</taxon>
        <taxon>Dikarya</taxon>
        <taxon>Ascomycota</taxon>
        <taxon>Pezizomycotina</taxon>
        <taxon>Eurotiomycetes</taxon>
        <taxon>Chaetothyriomycetidae</taxon>
        <taxon>Chaetothyriales</taxon>
        <taxon>Herpotrichiellaceae</taxon>
        <taxon>Rhinocladiella</taxon>
    </lineage>
</organism>
<dbReference type="GeneID" id="25298838"/>
<feature type="compositionally biased region" description="Low complexity" evidence="12">
    <location>
        <begin position="1"/>
        <end position="11"/>
    </location>
</feature>
<dbReference type="SMART" id="SM00320">
    <property type="entry name" value="WD40"/>
    <property type="match status" value="6"/>
</dbReference>
<dbReference type="RefSeq" id="XP_013267052.1">
    <property type="nucleotide sequence ID" value="XM_013411598.1"/>
</dbReference>
<dbReference type="AlphaFoldDB" id="A0A0D2ISV7"/>
<feature type="repeat" description="WD" evidence="11">
    <location>
        <begin position="532"/>
        <end position="554"/>
    </location>
</feature>
<protein>
    <recommendedName>
        <fullName evidence="9">Mitochondrial division protein 1</fullName>
    </recommendedName>
</protein>
<dbReference type="InterPro" id="IPR036322">
    <property type="entry name" value="WD40_repeat_dom_sf"/>
</dbReference>
<dbReference type="EMBL" id="KN847484">
    <property type="protein sequence ID" value="KIW99839.1"/>
    <property type="molecule type" value="Genomic_DNA"/>
</dbReference>
<reference evidence="13 14" key="1">
    <citation type="submission" date="2015-01" db="EMBL/GenBank/DDBJ databases">
        <title>The Genome Sequence of Rhinocladiella mackenzie CBS 650.93.</title>
        <authorList>
            <consortium name="The Broad Institute Genomics Platform"/>
            <person name="Cuomo C."/>
            <person name="de Hoog S."/>
            <person name="Gorbushina A."/>
            <person name="Stielow B."/>
            <person name="Teixiera M."/>
            <person name="Abouelleil A."/>
            <person name="Chapman S.B."/>
            <person name="Priest M."/>
            <person name="Young S.K."/>
            <person name="Wortman J."/>
            <person name="Nusbaum C."/>
            <person name="Birren B."/>
        </authorList>
    </citation>
    <scope>NUCLEOTIDE SEQUENCE [LARGE SCALE GENOMIC DNA]</scope>
    <source>
        <strain evidence="13 14">CBS 650.93</strain>
    </source>
</reference>
<evidence type="ECO:0000256" key="7">
    <source>
        <dbReference type="ARBA" id="ARBA00023136"/>
    </source>
</evidence>
<dbReference type="PANTHER" id="PTHR19855:SF28">
    <property type="entry name" value="CCR4-ASSOCIATED FACTOR 4"/>
    <property type="match status" value="1"/>
</dbReference>
<feature type="region of interest" description="Disordered" evidence="12">
    <location>
        <begin position="134"/>
        <end position="170"/>
    </location>
</feature>
<dbReference type="PROSITE" id="PS00678">
    <property type="entry name" value="WD_REPEATS_1"/>
    <property type="match status" value="3"/>
</dbReference>
<dbReference type="HOGENOM" id="CLU_012350_1_1_1"/>
<dbReference type="PROSITE" id="PS50082">
    <property type="entry name" value="WD_REPEATS_2"/>
    <property type="match status" value="5"/>
</dbReference>
<keyword evidence="3" id="KW-0677">Repeat</keyword>
<dbReference type="InterPro" id="IPR015943">
    <property type="entry name" value="WD40/YVTN_repeat-like_dom_sf"/>
</dbReference>
<accession>A0A0D2ISV7</accession>
<dbReference type="STRING" id="1442369.A0A0D2ISV7"/>
<evidence type="ECO:0000256" key="1">
    <source>
        <dbReference type="ARBA" id="ARBA00004570"/>
    </source>
</evidence>
<comment type="subcellular location">
    <subcellularLocation>
        <location evidence="1">Mitochondrion outer membrane</location>
        <topology evidence="1">Peripheral membrane protein</topology>
        <orientation evidence="1">Cytoplasmic side</orientation>
    </subcellularLocation>
</comment>
<dbReference type="Gene3D" id="2.130.10.10">
    <property type="entry name" value="YVTN repeat-like/Quinoprotein amine dehydrogenase"/>
    <property type="match status" value="2"/>
</dbReference>
<evidence type="ECO:0000256" key="3">
    <source>
        <dbReference type="ARBA" id="ARBA00022737"/>
    </source>
</evidence>
<feature type="region of interest" description="Disordered" evidence="12">
    <location>
        <begin position="403"/>
        <end position="439"/>
    </location>
</feature>
<evidence type="ECO:0000256" key="9">
    <source>
        <dbReference type="ARBA" id="ARBA00039789"/>
    </source>
</evidence>
<evidence type="ECO:0000256" key="4">
    <source>
        <dbReference type="ARBA" id="ARBA00022787"/>
    </source>
</evidence>
<dbReference type="FunFam" id="2.130.10.10:FF:000881">
    <property type="entry name" value="Mitochondrial division protein 1"/>
    <property type="match status" value="1"/>
</dbReference>